<protein>
    <submittedName>
        <fullName evidence="3">PEGA domain-containing protein</fullName>
    </submittedName>
</protein>
<dbReference type="Proteomes" id="UP001241056">
    <property type="component" value="Unassembled WGS sequence"/>
</dbReference>
<keyword evidence="1" id="KW-0175">Coiled coil</keyword>
<dbReference type="InterPro" id="IPR013229">
    <property type="entry name" value="PEGA"/>
</dbReference>
<feature type="coiled-coil region" evidence="1">
    <location>
        <begin position="159"/>
        <end position="193"/>
    </location>
</feature>
<evidence type="ECO:0000259" key="2">
    <source>
        <dbReference type="Pfam" id="PF08308"/>
    </source>
</evidence>
<gene>
    <name evidence="3" type="ORF">QEZ41_02855</name>
</gene>
<dbReference type="RefSeq" id="WP_289409874.1">
    <property type="nucleotide sequence ID" value="NZ_JAUCDY010000002.1"/>
</dbReference>
<evidence type="ECO:0000256" key="1">
    <source>
        <dbReference type="SAM" id="Coils"/>
    </source>
</evidence>
<comment type="caution">
    <text evidence="3">The sequence shown here is derived from an EMBL/GenBank/DDBJ whole genome shotgun (WGS) entry which is preliminary data.</text>
</comment>
<reference evidence="3 4" key="1">
    <citation type="submission" date="2023-06" db="EMBL/GenBank/DDBJ databases">
        <title>Thiopseudomonas sp. CY1220 draft genome sequence.</title>
        <authorList>
            <person name="Zhao G."/>
            <person name="An M."/>
        </authorList>
    </citation>
    <scope>NUCLEOTIDE SEQUENCE [LARGE SCALE GENOMIC DNA]</scope>
    <source>
        <strain evidence="3 4">CY1220</strain>
    </source>
</reference>
<evidence type="ECO:0000313" key="4">
    <source>
        <dbReference type="Proteomes" id="UP001241056"/>
    </source>
</evidence>
<evidence type="ECO:0000313" key="3">
    <source>
        <dbReference type="EMBL" id="MDM7857221.1"/>
    </source>
</evidence>
<feature type="domain" description="PEGA" evidence="2">
    <location>
        <begin position="321"/>
        <end position="379"/>
    </location>
</feature>
<sequence>MRKKNVLGLLKSPMAYVVTGFLFVISLFVFEYAFAKGTVDRAVLQELAKNSGAPTVNSSSATRNYTPAVRVGLISQADIDDLASRVASLNEEKLQLDNTWRIERNKHDSMMIRIEDSKKTIRLEMDEVLLNNSPRERLDELLGLHELLSKDEKEVAKRVSQIEEKLASHQLLLVQAKRDLDRMKTNYAAQQREQDIQRVQEITRFLDRELRFSEAVSFKCSPSKSLAACLNDYPLDARIQNWVQDHYQAALSEELADQIDQVRLSSDWYTTEVNRNFTEANMNLDGSVSAEVEVRANVVSRKMMACALLKAPADLCETQSVSLIVRSNKYGDQVYINDKPYGSTPLSLILDPGVYNVEVKYQGLTQKRTLTLEDNRHLNFVF</sequence>
<proteinExistence type="predicted"/>
<dbReference type="EMBL" id="JAUCDY010000002">
    <property type="protein sequence ID" value="MDM7857221.1"/>
    <property type="molecule type" value="Genomic_DNA"/>
</dbReference>
<keyword evidence="4" id="KW-1185">Reference proteome</keyword>
<accession>A0ABT7SM44</accession>
<name>A0ABT7SM44_9GAMM</name>
<organism evidence="3 4">
    <name type="scientific">Thiopseudomonas acetoxidans</name>
    <dbReference type="NCBI Taxonomy" id="3041622"/>
    <lineage>
        <taxon>Bacteria</taxon>
        <taxon>Pseudomonadati</taxon>
        <taxon>Pseudomonadota</taxon>
        <taxon>Gammaproteobacteria</taxon>
        <taxon>Pseudomonadales</taxon>
        <taxon>Pseudomonadaceae</taxon>
        <taxon>Thiopseudomonas</taxon>
    </lineage>
</organism>
<dbReference type="Pfam" id="PF08308">
    <property type="entry name" value="PEGA"/>
    <property type="match status" value="1"/>
</dbReference>